<protein>
    <recommendedName>
        <fullName evidence="2">histidine kinase</fullName>
        <ecNumber evidence="2">2.7.13.3</ecNumber>
    </recommendedName>
</protein>
<evidence type="ECO:0000256" key="4">
    <source>
        <dbReference type="ARBA" id="ARBA00022679"/>
    </source>
</evidence>
<feature type="domain" description="PAS" evidence="10">
    <location>
        <begin position="117"/>
        <end position="165"/>
    </location>
</feature>
<keyword evidence="4" id="KW-0808">Transferase</keyword>
<dbReference type="Proteomes" id="UP001290455">
    <property type="component" value="Unassembled WGS sequence"/>
</dbReference>
<feature type="domain" description="Histidine kinase" evidence="9">
    <location>
        <begin position="253"/>
        <end position="456"/>
    </location>
</feature>
<dbReference type="CDD" id="cd00075">
    <property type="entry name" value="HATPase"/>
    <property type="match status" value="1"/>
</dbReference>
<dbReference type="SUPFAM" id="SSF47384">
    <property type="entry name" value="Homodimeric domain of signal transducing histidine kinase"/>
    <property type="match status" value="1"/>
</dbReference>
<dbReference type="InterPro" id="IPR004358">
    <property type="entry name" value="Sig_transdc_His_kin-like_C"/>
</dbReference>
<gene>
    <name evidence="11" type="ORF">SM124_10820</name>
</gene>
<dbReference type="InterPro" id="IPR003661">
    <property type="entry name" value="HisK_dim/P_dom"/>
</dbReference>
<evidence type="ECO:0000256" key="5">
    <source>
        <dbReference type="ARBA" id="ARBA00022741"/>
    </source>
</evidence>
<dbReference type="InterPro" id="IPR000014">
    <property type="entry name" value="PAS"/>
</dbReference>
<dbReference type="PANTHER" id="PTHR43065:SF34">
    <property type="entry name" value="SPORULATION KINASE A"/>
    <property type="match status" value="1"/>
</dbReference>
<dbReference type="CDD" id="cd00082">
    <property type="entry name" value="HisKA"/>
    <property type="match status" value="1"/>
</dbReference>
<dbReference type="InterPro" id="IPR013767">
    <property type="entry name" value="PAS_fold"/>
</dbReference>
<dbReference type="SUPFAM" id="SSF55785">
    <property type="entry name" value="PYP-like sensor domain (PAS domain)"/>
    <property type="match status" value="2"/>
</dbReference>
<dbReference type="SMART" id="SM00091">
    <property type="entry name" value="PAS"/>
    <property type="match status" value="2"/>
</dbReference>
<evidence type="ECO:0000256" key="8">
    <source>
        <dbReference type="ARBA" id="ARBA00023012"/>
    </source>
</evidence>
<dbReference type="NCBIfam" id="TIGR00229">
    <property type="entry name" value="sensory_box"/>
    <property type="match status" value="2"/>
</dbReference>
<dbReference type="RefSeq" id="WP_322446545.1">
    <property type="nucleotide sequence ID" value="NZ_JAXOFX010000006.1"/>
</dbReference>
<dbReference type="Gene3D" id="3.30.565.10">
    <property type="entry name" value="Histidine kinase-like ATPase, C-terminal domain"/>
    <property type="match status" value="1"/>
</dbReference>
<evidence type="ECO:0000256" key="1">
    <source>
        <dbReference type="ARBA" id="ARBA00000085"/>
    </source>
</evidence>
<dbReference type="InterPro" id="IPR035965">
    <property type="entry name" value="PAS-like_dom_sf"/>
</dbReference>
<evidence type="ECO:0000313" key="11">
    <source>
        <dbReference type="EMBL" id="MDZ5472240.1"/>
    </source>
</evidence>
<dbReference type="InterPro" id="IPR003594">
    <property type="entry name" value="HATPase_dom"/>
</dbReference>
<keyword evidence="12" id="KW-1185">Reference proteome</keyword>
<dbReference type="PROSITE" id="PS50112">
    <property type="entry name" value="PAS"/>
    <property type="match status" value="2"/>
</dbReference>
<evidence type="ECO:0000259" key="10">
    <source>
        <dbReference type="PROSITE" id="PS50112"/>
    </source>
</evidence>
<dbReference type="Pfam" id="PF00512">
    <property type="entry name" value="HisKA"/>
    <property type="match status" value="1"/>
</dbReference>
<dbReference type="Gene3D" id="1.10.287.130">
    <property type="match status" value="1"/>
</dbReference>
<reference evidence="11 12" key="1">
    <citation type="submission" date="2023-11" db="EMBL/GenBank/DDBJ databases">
        <title>Bacillus jintuensis, isolated from a mudflat on the Beibu Gulf coast.</title>
        <authorList>
            <person name="Li M."/>
        </authorList>
    </citation>
    <scope>NUCLEOTIDE SEQUENCE [LARGE SCALE GENOMIC DNA]</scope>
    <source>
        <strain evidence="11 12">31A1R</strain>
    </source>
</reference>
<dbReference type="EC" id="2.7.13.3" evidence="2"/>
<evidence type="ECO:0000256" key="3">
    <source>
        <dbReference type="ARBA" id="ARBA00022553"/>
    </source>
</evidence>
<sequence>MTCELNAAEILERITDGFFSIDNDWNFTYINNAASNLLFRSREDLIGKNIWIEFPEAVELIFYKMYHKAMSEQVSVTFDTYFPPLKTWFDVRAYPSQNGLSVFFQDITARKQLVLKNEQHYKSLFENHPDAVFSFDLDGKYLSVNSAMEDLLGYTSNEFLNLSYVPLVEEKHIEQTNQYFNIAATGLTQTYETVALHKSGKHVPVSVTNIPIVVDKEIVGVYGIAKNLSRQKESDEMLIRSEKLTVVGELSASIAHEIRNPLTSLKGFMQLLRGSVNSLPQYFDIMTDEISRIESITSELLLHAKPQAHNFKDEDIHSILMQVVTLLNSQALMNNVNIIVKDEIHPIIRCISNQIKQVLINVVKNAIESMPNGGELNIHIDQTSEHEISIQIVDEGCGIPDEFLSNVGLPFYTTKEKGTGLGMLTTLKIIEAHGGKMDIVSEVGKGTEITVFLPVS</sequence>
<dbReference type="InterPro" id="IPR005467">
    <property type="entry name" value="His_kinase_dom"/>
</dbReference>
<dbReference type="EMBL" id="JAXOFX010000006">
    <property type="protein sequence ID" value="MDZ5472240.1"/>
    <property type="molecule type" value="Genomic_DNA"/>
</dbReference>
<dbReference type="PANTHER" id="PTHR43065">
    <property type="entry name" value="SENSOR HISTIDINE KINASE"/>
    <property type="match status" value="1"/>
</dbReference>
<evidence type="ECO:0000256" key="7">
    <source>
        <dbReference type="ARBA" id="ARBA00022840"/>
    </source>
</evidence>
<keyword evidence="3" id="KW-0597">Phosphoprotein</keyword>
<evidence type="ECO:0000256" key="6">
    <source>
        <dbReference type="ARBA" id="ARBA00022777"/>
    </source>
</evidence>
<evidence type="ECO:0000256" key="2">
    <source>
        <dbReference type="ARBA" id="ARBA00012438"/>
    </source>
</evidence>
<comment type="caution">
    <text evidence="11">The sequence shown here is derived from an EMBL/GenBank/DDBJ whole genome shotgun (WGS) entry which is preliminary data.</text>
</comment>
<dbReference type="InterPro" id="IPR036890">
    <property type="entry name" value="HATPase_C_sf"/>
</dbReference>
<evidence type="ECO:0000259" key="9">
    <source>
        <dbReference type="PROSITE" id="PS50109"/>
    </source>
</evidence>
<dbReference type="SMART" id="SM00387">
    <property type="entry name" value="HATPase_c"/>
    <property type="match status" value="1"/>
</dbReference>
<dbReference type="PRINTS" id="PR00344">
    <property type="entry name" value="BCTRLSENSOR"/>
</dbReference>
<keyword evidence="8" id="KW-0902">Two-component regulatory system</keyword>
<organism evidence="11 12">
    <name type="scientific">Robertmurraya mangrovi</name>
    <dbReference type="NCBI Taxonomy" id="3098077"/>
    <lineage>
        <taxon>Bacteria</taxon>
        <taxon>Bacillati</taxon>
        <taxon>Bacillota</taxon>
        <taxon>Bacilli</taxon>
        <taxon>Bacillales</taxon>
        <taxon>Bacillaceae</taxon>
        <taxon>Robertmurraya</taxon>
    </lineage>
</organism>
<feature type="domain" description="PAS" evidence="10">
    <location>
        <begin position="3"/>
        <end position="54"/>
    </location>
</feature>
<dbReference type="PROSITE" id="PS50109">
    <property type="entry name" value="HIS_KIN"/>
    <property type="match status" value="1"/>
</dbReference>
<keyword evidence="7" id="KW-0067">ATP-binding</keyword>
<dbReference type="Pfam" id="PF00989">
    <property type="entry name" value="PAS"/>
    <property type="match status" value="2"/>
</dbReference>
<name>A0ABU5IYS1_9BACI</name>
<dbReference type="Gene3D" id="3.30.450.20">
    <property type="entry name" value="PAS domain"/>
    <property type="match status" value="2"/>
</dbReference>
<dbReference type="Pfam" id="PF02518">
    <property type="entry name" value="HATPase_c"/>
    <property type="match status" value="1"/>
</dbReference>
<dbReference type="SUPFAM" id="SSF55874">
    <property type="entry name" value="ATPase domain of HSP90 chaperone/DNA topoisomerase II/histidine kinase"/>
    <property type="match status" value="1"/>
</dbReference>
<comment type="catalytic activity">
    <reaction evidence="1">
        <text>ATP + protein L-histidine = ADP + protein N-phospho-L-histidine.</text>
        <dbReference type="EC" id="2.7.13.3"/>
    </reaction>
</comment>
<keyword evidence="6" id="KW-0418">Kinase</keyword>
<dbReference type="CDD" id="cd00130">
    <property type="entry name" value="PAS"/>
    <property type="match status" value="2"/>
</dbReference>
<evidence type="ECO:0000313" key="12">
    <source>
        <dbReference type="Proteomes" id="UP001290455"/>
    </source>
</evidence>
<accession>A0ABU5IYS1</accession>
<keyword evidence="5" id="KW-0547">Nucleotide-binding</keyword>
<dbReference type="SMART" id="SM00388">
    <property type="entry name" value="HisKA"/>
    <property type="match status" value="1"/>
</dbReference>
<dbReference type="InterPro" id="IPR036097">
    <property type="entry name" value="HisK_dim/P_sf"/>
</dbReference>
<proteinExistence type="predicted"/>